<organism evidence="2 3">
    <name type="scientific">Cyclotella atomus</name>
    <dbReference type="NCBI Taxonomy" id="382360"/>
    <lineage>
        <taxon>Eukaryota</taxon>
        <taxon>Sar</taxon>
        <taxon>Stramenopiles</taxon>
        <taxon>Ochrophyta</taxon>
        <taxon>Bacillariophyta</taxon>
        <taxon>Coscinodiscophyceae</taxon>
        <taxon>Thalassiosirophycidae</taxon>
        <taxon>Stephanodiscales</taxon>
        <taxon>Stephanodiscaceae</taxon>
        <taxon>Cyclotella</taxon>
    </lineage>
</organism>
<reference evidence="2 3" key="1">
    <citation type="submission" date="2024-10" db="EMBL/GenBank/DDBJ databases">
        <title>Updated reference genomes for cyclostephanoid diatoms.</title>
        <authorList>
            <person name="Roberts W.R."/>
            <person name="Alverson A.J."/>
        </authorList>
    </citation>
    <scope>NUCLEOTIDE SEQUENCE [LARGE SCALE GENOMIC DNA]</scope>
    <source>
        <strain evidence="2 3">AJA010-31</strain>
    </source>
</reference>
<protein>
    <submittedName>
        <fullName evidence="2">Uncharacterized protein</fullName>
    </submittedName>
</protein>
<dbReference type="AlphaFoldDB" id="A0ABD3N1Z4"/>
<keyword evidence="3" id="KW-1185">Reference proteome</keyword>
<accession>A0ABD3N1Z4</accession>
<dbReference type="InterPro" id="IPR016024">
    <property type="entry name" value="ARM-type_fold"/>
</dbReference>
<evidence type="ECO:0000313" key="2">
    <source>
        <dbReference type="EMBL" id="KAL3770150.1"/>
    </source>
</evidence>
<name>A0ABD3N1Z4_9STRA</name>
<comment type="caution">
    <text evidence="2">The sequence shown here is derived from an EMBL/GenBank/DDBJ whole genome shotgun (WGS) entry which is preliminary data.</text>
</comment>
<dbReference type="Proteomes" id="UP001530400">
    <property type="component" value="Unassembled WGS sequence"/>
</dbReference>
<evidence type="ECO:0000256" key="1">
    <source>
        <dbReference type="SAM" id="MobiDB-lite"/>
    </source>
</evidence>
<sequence length="585" mass="63476">MADAANDGAETAPKRGGPRGGKKRKAAKDADTAIDKKGRKARVSKVPAAPPSIDITTTHPALGDCTVSRIAALITAEDPEHVSRALNALLKASADVDVNYCLGVGGEKVIDALCQLFDETIGWDETDDGSDEETIDYKTLEPSVSHWGADSLTGKHKRWRELCRSKLASPLASSSDPSLLIDHETEVPILDMVLVIFRNLSYVAQNLRFLLYSESAVRVLTGALYYRGFSFSQKGGENHSISHNSNMCVHAIETLTNMAPLIDITGRQLFIDRVFLESDEKEITSTVPYQVSASDVNKTSSVYGIASRLGFGGMHLAKQYDTRAETVDSISDEVVWSMVSSHVQTTLAIFPALSVVLDPNDTTTVTTSGAGWHRPSLQSMLELLVALIENTDNRRIFTNVPDVMLHQLTEMLYIHRLGPESLDYIDPISHPVVRVIPLKVGSGYDATVDTDIRDRACEFLVKLTEMSPSARRRLGMAPSISSMIMKESATSPSGMKNELSPTILKPAVSSPHRLNVRLYDSISSMISSTSGRGDAGSLASQLLANMATVPENRAGIFYCEGKLISVSAMNADVANVACNSIFNRI</sequence>
<gene>
    <name evidence="2" type="ORF">ACHAWO_007741</name>
</gene>
<dbReference type="EMBL" id="JALLPJ020001317">
    <property type="protein sequence ID" value="KAL3770150.1"/>
    <property type="molecule type" value="Genomic_DNA"/>
</dbReference>
<dbReference type="SUPFAM" id="SSF48371">
    <property type="entry name" value="ARM repeat"/>
    <property type="match status" value="1"/>
</dbReference>
<feature type="compositionally biased region" description="Basic and acidic residues" evidence="1">
    <location>
        <begin position="27"/>
        <end position="36"/>
    </location>
</feature>
<feature type="region of interest" description="Disordered" evidence="1">
    <location>
        <begin position="1"/>
        <end position="57"/>
    </location>
</feature>
<proteinExistence type="predicted"/>
<feature type="compositionally biased region" description="Basic residues" evidence="1">
    <location>
        <begin position="16"/>
        <end position="26"/>
    </location>
</feature>
<evidence type="ECO:0000313" key="3">
    <source>
        <dbReference type="Proteomes" id="UP001530400"/>
    </source>
</evidence>